<keyword evidence="3" id="KW-1185">Reference proteome</keyword>
<keyword evidence="1" id="KW-0732">Signal</keyword>
<dbReference type="OrthoDB" id="2669721at2759"/>
<sequence length="419" mass="47012">MHALGLNLPELFLLLWRGTMDCFAPDHKSTWGWAVFMNEARWRAHGKIVADAHPYLPGSFDRPPHNPAEKINSQYKSTEYQTYLYGLGPGVFYDVLPDEYWMHFCKLVRYAHLMYQHEISRDQAREARLLSVAFVREFKALYYQRKATRIHFCRQSIHNTLHLPPSVIRRTIGNLGQEIKQPSNPYANLSQCTVVRCQVNTLKAMIPSLNNDKPKLPLTAIGLGGGYNLLHARDEYRQIISGPEGLAICAHLQSQGESNTVARLIRWAQLQLPNGQIARSAWKETLKPLEQVCMSRNVKVLLSLNGQPAFAEVHFYFRGTTPGTPTAFALVTPYSAPDPLLLQRSSNTLYACTCTETLQVVNVKCIQAVVAMVPTSNIPLITGKTTYFVVEKLGLEVQQMGGAADEVDEDTPDEVADGA</sequence>
<evidence type="ECO:0000256" key="1">
    <source>
        <dbReference type="SAM" id="SignalP"/>
    </source>
</evidence>
<accession>A0A067MEE0</accession>
<feature type="signal peptide" evidence="1">
    <location>
        <begin position="1"/>
        <end position="22"/>
    </location>
</feature>
<dbReference type="InParanoid" id="A0A067MEE0"/>
<dbReference type="Proteomes" id="UP000027195">
    <property type="component" value="Unassembled WGS sequence"/>
</dbReference>
<evidence type="ECO:0000313" key="2">
    <source>
        <dbReference type="EMBL" id="KDQ09941.1"/>
    </source>
</evidence>
<feature type="chain" id="PRO_5001641213" evidence="1">
    <location>
        <begin position="23"/>
        <end position="419"/>
    </location>
</feature>
<dbReference type="HOGENOM" id="CLU_047287_0_0_1"/>
<proteinExistence type="predicted"/>
<dbReference type="EMBL" id="KL198073">
    <property type="protein sequence ID" value="KDQ09941.1"/>
    <property type="molecule type" value="Genomic_DNA"/>
</dbReference>
<name>A0A067MEE0_BOTB1</name>
<dbReference type="AlphaFoldDB" id="A0A067MEE0"/>
<evidence type="ECO:0000313" key="3">
    <source>
        <dbReference type="Proteomes" id="UP000027195"/>
    </source>
</evidence>
<dbReference type="STRING" id="930990.A0A067MEE0"/>
<reference evidence="3" key="1">
    <citation type="journal article" date="2014" name="Proc. Natl. Acad. Sci. U.S.A.">
        <title>Extensive sampling of basidiomycete genomes demonstrates inadequacy of the white-rot/brown-rot paradigm for wood decay fungi.</title>
        <authorList>
            <person name="Riley R."/>
            <person name="Salamov A.A."/>
            <person name="Brown D.W."/>
            <person name="Nagy L.G."/>
            <person name="Floudas D."/>
            <person name="Held B.W."/>
            <person name="Levasseur A."/>
            <person name="Lombard V."/>
            <person name="Morin E."/>
            <person name="Otillar R."/>
            <person name="Lindquist E.A."/>
            <person name="Sun H."/>
            <person name="LaButti K.M."/>
            <person name="Schmutz J."/>
            <person name="Jabbour D."/>
            <person name="Luo H."/>
            <person name="Baker S.E."/>
            <person name="Pisabarro A.G."/>
            <person name="Walton J.D."/>
            <person name="Blanchette R.A."/>
            <person name="Henrissat B."/>
            <person name="Martin F."/>
            <person name="Cullen D."/>
            <person name="Hibbett D.S."/>
            <person name="Grigoriev I.V."/>
        </authorList>
    </citation>
    <scope>NUCLEOTIDE SEQUENCE [LARGE SCALE GENOMIC DNA]</scope>
    <source>
        <strain evidence="3">FD-172 SS1</strain>
    </source>
</reference>
<protein>
    <submittedName>
        <fullName evidence="2">Uncharacterized protein</fullName>
    </submittedName>
</protein>
<organism evidence="2 3">
    <name type="scientific">Botryobasidium botryosum (strain FD-172 SS1)</name>
    <dbReference type="NCBI Taxonomy" id="930990"/>
    <lineage>
        <taxon>Eukaryota</taxon>
        <taxon>Fungi</taxon>
        <taxon>Dikarya</taxon>
        <taxon>Basidiomycota</taxon>
        <taxon>Agaricomycotina</taxon>
        <taxon>Agaricomycetes</taxon>
        <taxon>Cantharellales</taxon>
        <taxon>Botryobasidiaceae</taxon>
        <taxon>Botryobasidium</taxon>
    </lineage>
</organism>
<gene>
    <name evidence="2" type="ORF">BOTBODRAFT_116556</name>
</gene>